<reference evidence="1 2" key="1">
    <citation type="submission" date="2018-06" db="EMBL/GenBank/DDBJ databases">
        <title>A transcriptomic atlas of mushroom development highlights an independent origin of complex multicellularity.</title>
        <authorList>
            <consortium name="DOE Joint Genome Institute"/>
            <person name="Krizsan K."/>
            <person name="Almasi E."/>
            <person name="Merenyi Z."/>
            <person name="Sahu N."/>
            <person name="Viragh M."/>
            <person name="Koszo T."/>
            <person name="Mondo S."/>
            <person name="Kiss B."/>
            <person name="Balint B."/>
            <person name="Kues U."/>
            <person name="Barry K."/>
            <person name="Hegedus J.C."/>
            <person name="Henrissat B."/>
            <person name="Johnson J."/>
            <person name="Lipzen A."/>
            <person name="Ohm R."/>
            <person name="Nagy I."/>
            <person name="Pangilinan J."/>
            <person name="Yan J."/>
            <person name="Xiong Y."/>
            <person name="Grigoriev I.V."/>
            <person name="Hibbett D.S."/>
            <person name="Nagy L.G."/>
        </authorList>
    </citation>
    <scope>NUCLEOTIDE SEQUENCE [LARGE SCALE GENOMIC DNA]</scope>
    <source>
        <strain evidence="1 2">SZMC22713</strain>
    </source>
</reference>
<organism evidence="1 2">
    <name type="scientific">Rickenella mellea</name>
    <dbReference type="NCBI Taxonomy" id="50990"/>
    <lineage>
        <taxon>Eukaryota</taxon>
        <taxon>Fungi</taxon>
        <taxon>Dikarya</taxon>
        <taxon>Basidiomycota</taxon>
        <taxon>Agaricomycotina</taxon>
        <taxon>Agaricomycetes</taxon>
        <taxon>Hymenochaetales</taxon>
        <taxon>Rickenellaceae</taxon>
        <taxon>Rickenella</taxon>
    </lineage>
</organism>
<proteinExistence type="predicted"/>
<evidence type="ECO:0000313" key="2">
    <source>
        <dbReference type="Proteomes" id="UP000294933"/>
    </source>
</evidence>
<dbReference type="AlphaFoldDB" id="A0A4R5XEW9"/>
<protein>
    <submittedName>
        <fullName evidence="1">Uncharacterized protein</fullName>
    </submittedName>
</protein>
<keyword evidence="2" id="KW-1185">Reference proteome</keyword>
<accession>A0A4R5XEW9</accession>
<dbReference type="Proteomes" id="UP000294933">
    <property type="component" value="Unassembled WGS sequence"/>
</dbReference>
<sequence>MYRLCLYGCNCNPFVGQPINGDLKMHYSMTWNVWRYRPVGRSELVIAYTRSAGSFLQNFEHIYSIAICDRIGISRLYSMAQAARSSPSSPQIFDVTNATQLVNTMVMVNDVIDTLGSSISLSNWIARFDWHSVTMGPPEISNDLASQNIVAGVNGYFWSPSASSSTMN</sequence>
<dbReference type="EMBL" id="ML170156">
    <property type="protein sequence ID" value="TDL29684.1"/>
    <property type="molecule type" value="Genomic_DNA"/>
</dbReference>
<dbReference type="VEuPathDB" id="FungiDB:BD410DRAFT_35858"/>
<name>A0A4R5XEW9_9AGAM</name>
<gene>
    <name evidence="1" type="ORF">BD410DRAFT_35858</name>
</gene>
<evidence type="ECO:0000313" key="1">
    <source>
        <dbReference type="EMBL" id="TDL29684.1"/>
    </source>
</evidence>